<dbReference type="GO" id="GO:0003865">
    <property type="term" value="F:3-oxo-5-alpha-steroid 4-dehydrogenase activity"/>
    <property type="evidence" value="ECO:0007669"/>
    <property type="project" value="TreeGrafter"/>
</dbReference>
<keyword evidence="3 5" id="KW-1133">Transmembrane helix</keyword>
<dbReference type="InterPro" id="IPR039698">
    <property type="entry name" value="Dfg10/SRD5A3"/>
</dbReference>
<comment type="caution">
    <text evidence="7">The sequence shown here is derived from an EMBL/GenBank/DDBJ whole genome shotgun (WGS) entry which is preliminary data.</text>
</comment>
<dbReference type="GO" id="GO:0102389">
    <property type="term" value="F:polyprenol reductase activity"/>
    <property type="evidence" value="ECO:0007669"/>
    <property type="project" value="UniProtKB-UniRule"/>
</dbReference>
<evidence type="ECO:0000313" key="8">
    <source>
        <dbReference type="Proteomes" id="UP001375240"/>
    </source>
</evidence>
<feature type="transmembrane region" description="Helical" evidence="5">
    <location>
        <begin position="78"/>
        <end position="98"/>
    </location>
</feature>
<name>A0AAV9TY30_9PEZI</name>
<dbReference type="EMBL" id="JAVHNQ010000016">
    <property type="protein sequence ID" value="KAK6331128.1"/>
    <property type="molecule type" value="Genomic_DNA"/>
</dbReference>
<dbReference type="InterPro" id="IPR001104">
    <property type="entry name" value="3-oxo-5_a-steroid_4-DH_C"/>
</dbReference>
<evidence type="ECO:0000256" key="3">
    <source>
        <dbReference type="ARBA" id="ARBA00022989"/>
    </source>
</evidence>
<evidence type="ECO:0000259" key="6">
    <source>
        <dbReference type="Pfam" id="PF02544"/>
    </source>
</evidence>
<dbReference type="AlphaFoldDB" id="A0AAV9TY30"/>
<evidence type="ECO:0000256" key="1">
    <source>
        <dbReference type="ARBA" id="ARBA00004127"/>
    </source>
</evidence>
<protein>
    <recommendedName>
        <fullName evidence="5">Polyprenal reductase</fullName>
        <ecNumber evidence="5">1.3.1.94</ecNumber>
    </recommendedName>
</protein>
<keyword evidence="5" id="KW-0256">Endoplasmic reticulum</keyword>
<feature type="transmembrane region" description="Helical" evidence="5">
    <location>
        <begin position="209"/>
        <end position="231"/>
    </location>
</feature>
<feature type="transmembrane region" description="Helical" evidence="5">
    <location>
        <begin position="252"/>
        <end position="274"/>
    </location>
</feature>
<keyword evidence="5" id="KW-0521">NADP</keyword>
<keyword evidence="4 5" id="KW-0472">Membrane</keyword>
<proteinExistence type="inferred from homology"/>
<keyword evidence="2 5" id="KW-0812">Transmembrane</keyword>
<comment type="subcellular location">
    <subcellularLocation>
        <location evidence="1">Endomembrane system</location>
        <topology evidence="1">Multi-pass membrane protein</topology>
    </subcellularLocation>
    <subcellularLocation>
        <location evidence="5">Endoplasmic reticulum membrane</location>
    </subcellularLocation>
</comment>
<keyword evidence="8" id="KW-1185">Reference proteome</keyword>
<comment type="similarity">
    <text evidence="5">Belongs to the steroid 5-alpha reductase family. Polyprenal reductase subfamily.</text>
</comment>
<feature type="transmembrane region" description="Helical" evidence="5">
    <location>
        <begin position="171"/>
        <end position="189"/>
    </location>
</feature>
<feature type="domain" description="3-oxo-5-alpha-steroid 4-dehydrogenase C-terminal" evidence="6">
    <location>
        <begin position="217"/>
        <end position="328"/>
    </location>
</feature>
<comment type="function">
    <text evidence="5">Plays a key role in early steps of protein N-linked glycosylation by being involved in the conversion of polyprenol into dolichol. Acts as a polyprenal reductase that mediates the reduction of polyprenal into dolichal in a NADP-dependent mechanism. Dolichols are required for the synthesis of dolichol-linked monosaccharides and the oligosaccharide precursor used for N-glycosylation.</text>
</comment>
<evidence type="ECO:0000256" key="4">
    <source>
        <dbReference type="ARBA" id="ARBA00023136"/>
    </source>
</evidence>
<dbReference type="PANTHER" id="PTHR14624">
    <property type="entry name" value="DFG10 PROTEIN"/>
    <property type="match status" value="1"/>
</dbReference>
<organism evidence="7 8">
    <name type="scientific">Orbilia brochopaga</name>
    <dbReference type="NCBI Taxonomy" id="3140254"/>
    <lineage>
        <taxon>Eukaryota</taxon>
        <taxon>Fungi</taxon>
        <taxon>Dikarya</taxon>
        <taxon>Ascomycota</taxon>
        <taxon>Pezizomycotina</taxon>
        <taxon>Orbiliomycetes</taxon>
        <taxon>Orbiliales</taxon>
        <taxon>Orbiliaceae</taxon>
        <taxon>Orbilia</taxon>
    </lineage>
</organism>
<gene>
    <name evidence="7" type="ORF">TWF696_003198</name>
</gene>
<comment type="catalytic activity">
    <reaction evidence="5">
        <text>a di-trans,poly-cis-dolichal + NADP(+) = a di-trans,poly-cis-polyprenal + NADPH + H(+)</text>
        <dbReference type="Rhea" id="RHEA:80727"/>
        <dbReference type="Rhea" id="RHEA-COMP:19536"/>
        <dbReference type="Rhea" id="RHEA-COMP:19537"/>
        <dbReference type="ChEBI" id="CHEBI:15378"/>
        <dbReference type="ChEBI" id="CHEBI:57783"/>
        <dbReference type="ChEBI" id="CHEBI:58349"/>
        <dbReference type="ChEBI" id="CHEBI:231623"/>
        <dbReference type="ChEBI" id="CHEBI:231637"/>
        <dbReference type="EC" id="1.3.1.94"/>
    </reaction>
    <physiologicalReaction direction="right-to-left" evidence="5">
        <dbReference type="Rhea" id="RHEA:80729"/>
    </physiologicalReaction>
</comment>
<keyword evidence="5" id="KW-0560">Oxidoreductase</keyword>
<comment type="pathway">
    <text evidence="5">Protein modification; protein glycosylation.</text>
</comment>
<dbReference type="GO" id="GO:0006488">
    <property type="term" value="P:dolichol-linked oligosaccharide biosynthetic process"/>
    <property type="evidence" value="ECO:0007669"/>
    <property type="project" value="UniProtKB-UniRule"/>
</dbReference>
<feature type="transmembrane region" description="Helical" evidence="5">
    <location>
        <begin position="24"/>
        <end position="43"/>
    </location>
</feature>
<reference evidence="7 8" key="1">
    <citation type="submission" date="2019-10" db="EMBL/GenBank/DDBJ databases">
        <authorList>
            <person name="Palmer J.M."/>
        </authorList>
    </citation>
    <scope>NUCLEOTIDE SEQUENCE [LARGE SCALE GENOMIC DNA]</scope>
    <source>
        <strain evidence="7 8">TWF696</strain>
    </source>
</reference>
<accession>A0AAV9TY30</accession>
<dbReference type="Proteomes" id="UP001375240">
    <property type="component" value="Unassembled WGS sequence"/>
</dbReference>
<sequence>MARHHDIPLPFTIDDLTLASAVRFFYLNAILVTVSLNVVPSVARRLYAYGKSAPAAAPAGAGSSPVALLARLRVPHAWFAHFYVLSLAVQLFWLLQIFSAGSFLRRLLAVLPHDVVTTSGGTGPPRVVEGPPGDQSFETILLCIVCMAMQSARRAYESLCIQKPGPSPMGILIYIAGISHYLVMGLAVWCDGVGTLAANDNLPLAHPSTYLRVPRLNTLLALPVFFLASGAQHDAHAHLASLKKYSLPTHPLFALTLSPHYLAECAIYASLAVLGAPRDRWVNGTLAYVAVFVCVNLSFGAAITRRWYADKFGEQQIANRARLLPFIY</sequence>
<evidence type="ECO:0000313" key="7">
    <source>
        <dbReference type="EMBL" id="KAK6331128.1"/>
    </source>
</evidence>
<dbReference type="Pfam" id="PF02544">
    <property type="entry name" value="Steroid_dh"/>
    <property type="match status" value="1"/>
</dbReference>
<feature type="transmembrane region" description="Helical" evidence="5">
    <location>
        <begin position="286"/>
        <end position="304"/>
    </location>
</feature>
<dbReference type="PANTHER" id="PTHR14624:SF0">
    <property type="entry name" value="POLYPRENOL REDUCTASE"/>
    <property type="match status" value="1"/>
</dbReference>
<dbReference type="PROSITE" id="PS50244">
    <property type="entry name" value="S5A_REDUCTASE"/>
    <property type="match status" value="1"/>
</dbReference>
<dbReference type="GO" id="GO:0016095">
    <property type="term" value="P:polyprenol catabolic process"/>
    <property type="evidence" value="ECO:0007669"/>
    <property type="project" value="UniProtKB-UniRule"/>
</dbReference>
<dbReference type="GO" id="GO:0005789">
    <property type="term" value="C:endoplasmic reticulum membrane"/>
    <property type="evidence" value="ECO:0007669"/>
    <property type="project" value="UniProtKB-SubCell"/>
</dbReference>
<dbReference type="EC" id="1.3.1.94" evidence="5"/>
<dbReference type="GO" id="GO:0160198">
    <property type="term" value="F:polyprenal reductase activity"/>
    <property type="evidence" value="ECO:0007669"/>
    <property type="project" value="UniProtKB-EC"/>
</dbReference>
<evidence type="ECO:0000256" key="5">
    <source>
        <dbReference type="RuleBase" id="RU367081"/>
    </source>
</evidence>
<evidence type="ECO:0000256" key="2">
    <source>
        <dbReference type="ARBA" id="ARBA00022692"/>
    </source>
</evidence>